<keyword evidence="4" id="KW-1185">Reference proteome</keyword>
<evidence type="ECO:0000256" key="2">
    <source>
        <dbReference type="SAM" id="MobiDB-lite"/>
    </source>
</evidence>
<protein>
    <submittedName>
        <fullName evidence="3">Uncharacterized protein</fullName>
    </submittedName>
</protein>
<reference evidence="4" key="1">
    <citation type="journal article" date="2008" name="Nat. Genet.">
        <title>The Pristionchus pacificus genome provides a unique perspective on nematode lifestyle and parasitism.</title>
        <authorList>
            <person name="Dieterich C."/>
            <person name="Clifton S.W."/>
            <person name="Schuster L.N."/>
            <person name="Chinwalla A."/>
            <person name="Delehaunty K."/>
            <person name="Dinkelacker I."/>
            <person name="Fulton L."/>
            <person name="Fulton R."/>
            <person name="Godfrey J."/>
            <person name="Minx P."/>
            <person name="Mitreva M."/>
            <person name="Roeseler W."/>
            <person name="Tian H."/>
            <person name="Witte H."/>
            <person name="Yang S.P."/>
            <person name="Wilson R.K."/>
            <person name="Sommer R.J."/>
        </authorList>
    </citation>
    <scope>NUCLEOTIDE SEQUENCE [LARGE SCALE GENOMIC DNA]</scope>
    <source>
        <strain evidence="4">PS312</strain>
    </source>
</reference>
<name>A0A2A6BNE5_PRIPA</name>
<proteinExistence type="predicted"/>
<accession>A0A8R1ULQ6</accession>
<feature type="compositionally biased region" description="Low complexity" evidence="2">
    <location>
        <begin position="36"/>
        <end position="47"/>
    </location>
</feature>
<evidence type="ECO:0000313" key="3">
    <source>
        <dbReference type="EnsemblMetazoa" id="PPA33628.1"/>
    </source>
</evidence>
<feature type="region of interest" description="Disordered" evidence="2">
    <location>
        <begin position="1"/>
        <end position="54"/>
    </location>
</feature>
<dbReference type="OrthoDB" id="5864420at2759"/>
<dbReference type="EnsemblMetazoa" id="PPA33628.1">
    <property type="protein sequence ID" value="PPA33628.1"/>
    <property type="gene ID" value="WBGene00271997"/>
</dbReference>
<evidence type="ECO:0000313" key="4">
    <source>
        <dbReference type="Proteomes" id="UP000005239"/>
    </source>
</evidence>
<keyword evidence="1" id="KW-0175">Coiled coil</keyword>
<dbReference type="Proteomes" id="UP000005239">
    <property type="component" value="Unassembled WGS sequence"/>
</dbReference>
<evidence type="ECO:0000256" key="1">
    <source>
        <dbReference type="SAM" id="Coils"/>
    </source>
</evidence>
<dbReference type="AlphaFoldDB" id="A0A2A6BNE5"/>
<gene>
    <name evidence="3" type="primary">WBGene00271997</name>
</gene>
<sequence length="244" mass="26992">MAKNAGKNAFAALRVEDDSDHEFQTVASNTKKKGASKPASKSAPKAPVVSTSPKAVHLTDGLVLHPVGKKTKKGTKNKAKVIDEETGFVVQDAPDNYNEDKKFQQQLKEALRESEEQSQMVKESLIAAMNPEDITVAAIAKELSSASMGTASIREKMLELQGIAHTSRLEAEAARATLSDYKKRYKKVVEILFEAEVHERADLAKKLVVSRQVEKDLSEQVDDLRVDLERARTKIHELETKLNK</sequence>
<accession>A0A2A6BNE5</accession>
<organism evidence="3 4">
    <name type="scientific">Pristionchus pacificus</name>
    <name type="common">Parasitic nematode worm</name>
    <dbReference type="NCBI Taxonomy" id="54126"/>
    <lineage>
        <taxon>Eukaryota</taxon>
        <taxon>Metazoa</taxon>
        <taxon>Ecdysozoa</taxon>
        <taxon>Nematoda</taxon>
        <taxon>Chromadorea</taxon>
        <taxon>Rhabditida</taxon>
        <taxon>Rhabditina</taxon>
        <taxon>Diplogasteromorpha</taxon>
        <taxon>Diplogasteroidea</taxon>
        <taxon>Neodiplogasteridae</taxon>
        <taxon>Pristionchus</taxon>
    </lineage>
</organism>
<feature type="coiled-coil region" evidence="1">
    <location>
        <begin position="214"/>
        <end position="241"/>
    </location>
</feature>
<reference evidence="3" key="2">
    <citation type="submission" date="2022-06" db="UniProtKB">
        <authorList>
            <consortium name="EnsemblMetazoa"/>
        </authorList>
    </citation>
    <scope>IDENTIFICATION</scope>
    <source>
        <strain evidence="3">PS312</strain>
    </source>
</reference>